<dbReference type="Gene3D" id="1.20.120.530">
    <property type="entry name" value="GntR ligand-binding domain-like"/>
    <property type="match status" value="1"/>
</dbReference>
<dbReference type="SUPFAM" id="SSF48008">
    <property type="entry name" value="GntR ligand-binding domain-like"/>
    <property type="match status" value="1"/>
</dbReference>
<dbReference type="STRING" id="1210090.GCA_001613185_01238"/>
<accession>A0A366E537</accession>
<dbReference type="AlphaFoldDB" id="A0A366E537"/>
<dbReference type="Proteomes" id="UP000252586">
    <property type="component" value="Unassembled WGS sequence"/>
</dbReference>
<dbReference type="GO" id="GO:0003700">
    <property type="term" value="F:DNA-binding transcription factor activity"/>
    <property type="evidence" value="ECO:0007669"/>
    <property type="project" value="InterPro"/>
</dbReference>
<evidence type="ECO:0000256" key="1">
    <source>
        <dbReference type="ARBA" id="ARBA00023015"/>
    </source>
</evidence>
<dbReference type="InterPro" id="IPR000524">
    <property type="entry name" value="Tscrpt_reg_HTH_GntR"/>
</dbReference>
<dbReference type="InterPro" id="IPR036390">
    <property type="entry name" value="WH_DNA-bd_sf"/>
</dbReference>
<dbReference type="InterPro" id="IPR008920">
    <property type="entry name" value="TF_FadR/GntR_C"/>
</dbReference>
<evidence type="ECO:0000313" key="5">
    <source>
        <dbReference type="EMBL" id="RBO96508.1"/>
    </source>
</evidence>
<keyword evidence="2 5" id="KW-0238">DNA-binding</keyword>
<keyword evidence="1" id="KW-0805">Transcription regulation</keyword>
<evidence type="ECO:0000313" key="6">
    <source>
        <dbReference type="Proteomes" id="UP000252586"/>
    </source>
</evidence>
<feature type="domain" description="HTH gntR-type" evidence="4">
    <location>
        <begin position="7"/>
        <end position="74"/>
    </location>
</feature>
<gene>
    <name evidence="5" type="ORF">DFR74_101523</name>
</gene>
<dbReference type="Gene3D" id="1.10.10.10">
    <property type="entry name" value="Winged helix-like DNA-binding domain superfamily/Winged helix DNA-binding domain"/>
    <property type="match status" value="1"/>
</dbReference>
<name>A0A366E537_9NOCA</name>
<dbReference type="SUPFAM" id="SSF46785">
    <property type="entry name" value="Winged helix' DNA-binding domain"/>
    <property type="match status" value="1"/>
</dbReference>
<dbReference type="OrthoDB" id="9816161at2"/>
<dbReference type="PROSITE" id="PS50949">
    <property type="entry name" value="HTH_GNTR"/>
    <property type="match status" value="1"/>
</dbReference>
<sequence>MTTTERALLAESVHATLREQIFAGDLPPGTPLSVPALAAKLNVSRTPVREAVQQLINEGIAVYTRNAGAKVDTVDDDTIRSVFQVREVLDGLAAYHATLRATHRNVAELSAMLDEQRDLLDSPADQRRDARLDLEFHTAIRDIADNKPLSEALFRLDGQAHLYRSDMWTSPDNRRIAVVEHDRIVAAIRSGDAEGARSAACAHVAGLLVRTRRK</sequence>
<keyword evidence="6" id="KW-1185">Reference proteome</keyword>
<proteinExistence type="predicted"/>
<dbReference type="InterPro" id="IPR036388">
    <property type="entry name" value="WH-like_DNA-bd_sf"/>
</dbReference>
<comment type="caution">
    <text evidence="5">The sequence shown here is derived from an EMBL/GenBank/DDBJ whole genome shotgun (WGS) entry which is preliminary data.</text>
</comment>
<evidence type="ECO:0000256" key="2">
    <source>
        <dbReference type="ARBA" id="ARBA00023125"/>
    </source>
</evidence>
<evidence type="ECO:0000256" key="3">
    <source>
        <dbReference type="ARBA" id="ARBA00023163"/>
    </source>
</evidence>
<dbReference type="EMBL" id="QNRE01000001">
    <property type="protein sequence ID" value="RBO96508.1"/>
    <property type="molecule type" value="Genomic_DNA"/>
</dbReference>
<organism evidence="5 6">
    <name type="scientific">Nocardia puris</name>
    <dbReference type="NCBI Taxonomy" id="208602"/>
    <lineage>
        <taxon>Bacteria</taxon>
        <taxon>Bacillati</taxon>
        <taxon>Actinomycetota</taxon>
        <taxon>Actinomycetes</taxon>
        <taxon>Mycobacteriales</taxon>
        <taxon>Nocardiaceae</taxon>
        <taxon>Nocardia</taxon>
    </lineage>
</organism>
<dbReference type="InterPro" id="IPR011711">
    <property type="entry name" value="GntR_C"/>
</dbReference>
<dbReference type="PANTHER" id="PTHR43537:SF24">
    <property type="entry name" value="GLUCONATE OPERON TRANSCRIPTIONAL REPRESSOR"/>
    <property type="match status" value="1"/>
</dbReference>
<dbReference type="Pfam" id="PF00392">
    <property type="entry name" value="GntR"/>
    <property type="match status" value="1"/>
</dbReference>
<dbReference type="PANTHER" id="PTHR43537">
    <property type="entry name" value="TRANSCRIPTIONAL REGULATOR, GNTR FAMILY"/>
    <property type="match status" value="1"/>
</dbReference>
<keyword evidence="3" id="KW-0804">Transcription</keyword>
<dbReference type="SMART" id="SM00345">
    <property type="entry name" value="HTH_GNTR"/>
    <property type="match status" value="1"/>
</dbReference>
<protein>
    <submittedName>
        <fullName evidence="5">DNA-binding GntR family transcriptional regulator</fullName>
    </submittedName>
</protein>
<dbReference type="GO" id="GO:0003677">
    <property type="term" value="F:DNA binding"/>
    <property type="evidence" value="ECO:0007669"/>
    <property type="project" value="UniProtKB-KW"/>
</dbReference>
<reference evidence="5 6" key="1">
    <citation type="submission" date="2018-06" db="EMBL/GenBank/DDBJ databases">
        <title>Genomic Encyclopedia of Type Strains, Phase IV (KMG-IV): sequencing the most valuable type-strain genomes for metagenomic binning, comparative biology and taxonomic classification.</title>
        <authorList>
            <person name="Goeker M."/>
        </authorList>
    </citation>
    <scope>NUCLEOTIDE SEQUENCE [LARGE SCALE GENOMIC DNA]</scope>
    <source>
        <strain evidence="5 6">DSM 44599</strain>
    </source>
</reference>
<dbReference type="CDD" id="cd07377">
    <property type="entry name" value="WHTH_GntR"/>
    <property type="match status" value="1"/>
</dbReference>
<dbReference type="SMART" id="SM00895">
    <property type="entry name" value="FCD"/>
    <property type="match status" value="1"/>
</dbReference>
<dbReference type="RefSeq" id="WP_067504677.1">
    <property type="nucleotide sequence ID" value="NZ_CP107943.1"/>
</dbReference>
<evidence type="ECO:0000259" key="4">
    <source>
        <dbReference type="PROSITE" id="PS50949"/>
    </source>
</evidence>
<dbReference type="Pfam" id="PF07729">
    <property type="entry name" value="FCD"/>
    <property type="match status" value="1"/>
</dbReference>